<feature type="domain" description="C2H2-type" evidence="9">
    <location>
        <begin position="583"/>
        <end position="611"/>
    </location>
</feature>
<sequence length="679" mass="77818">MMNSNMLHNTGPYGSNESSVNVGAPEISELATPMNIAQNFNNIVKMSQQTAHSPSGHFNFHNYPGFASSSLSSNAQFNMFPSNHFQSSSATPTTSFLHSLRQNGSVPDHFHFNRDIDHEVMDFSSFAHKIGRFGASTDNIKMQHSPLNVPQIADKNNTNQKPVDSYPNHYNKICKNDNLFAPWKNLNHKYSYEQSSEKKDVLQPSNTENILRRESSGSENFETNDNWDKKESQSDNVVNTEDTKGLLSQDSDNSNASHKGETPKVLETNDNSNDRTTEGDNDSDSDDSKPLNLCHYIKQEPIEQEEVEVDAGTIVVKIEPISSWTDTEHMQPFLKDTNGVGREDSSLDNLVDCTNSIAKAKEIIKNGLQTDMGFECPDCCLIFRHPKRFLIHTKWHAFGLTNDRRIEEAKEKIACRQQKKEMKNMIKKEAAELSKKDEPQVFSCKNCDKAYNTKSKLRNHRHKYHSSREHQCKVCQTKVLGWFGLQTHMATHNKDLFECDICSKAYKHAHSLSKHRDSHLEKTHPCSECPKKFGSQKLLKIHMKSHERAQRGRTFRCSYCAKGFYEAYTLQYHERTHRNERPFKCEICDTSYGTNSSLKRHLKVSHSDAKPFKCGTCHRCFSTALIRDRHAARAHGTPGELHYACTQCTSRYMRLKDLQRHMYRIHPKGKKRRKDSDSE</sequence>
<name>A0ABN8B9T2_CHISP</name>
<evidence type="ECO:0000256" key="6">
    <source>
        <dbReference type="ARBA" id="ARBA00023242"/>
    </source>
</evidence>
<comment type="subcellular location">
    <subcellularLocation>
        <location evidence="1">Nucleus</location>
    </subcellularLocation>
</comment>
<dbReference type="PROSITE" id="PS50157">
    <property type="entry name" value="ZINC_FINGER_C2H2_2"/>
    <property type="match status" value="6"/>
</dbReference>
<gene>
    <name evidence="10" type="ORF">CHILSU_LOCUS7749</name>
</gene>
<dbReference type="InterPro" id="IPR013087">
    <property type="entry name" value="Znf_C2H2_type"/>
</dbReference>
<dbReference type="Gene3D" id="3.30.160.60">
    <property type="entry name" value="Classic Zinc Finger"/>
    <property type="match status" value="5"/>
</dbReference>
<proteinExistence type="predicted"/>
<reference evidence="10" key="1">
    <citation type="submission" date="2021-12" db="EMBL/GenBank/DDBJ databases">
        <authorList>
            <person name="King R."/>
        </authorList>
    </citation>
    <scope>NUCLEOTIDE SEQUENCE</scope>
</reference>
<keyword evidence="3" id="KW-0677">Repeat</keyword>
<feature type="region of interest" description="Disordered" evidence="8">
    <location>
        <begin position="148"/>
        <end position="168"/>
    </location>
</feature>
<evidence type="ECO:0000256" key="2">
    <source>
        <dbReference type="ARBA" id="ARBA00022723"/>
    </source>
</evidence>
<evidence type="ECO:0000259" key="9">
    <source>
        <dbReference type="PROSITE" id="PS50157"/>
    </source>
</evidence>
<feature type="region of interest" description="Disordered" evidence="8">
    <location>
        <begin position="193"/>
        <end position="291"/>
    </location>
</feature>
<dbReference type="InterPro" id="IPR036236">
    <property type="entry name" value="Znf_C2H2_sf"/>
</dbReference>
<feature type="domain" description="C2H2-type" evidence="9">
    <location>
        <begin position="442"/>
        <end position="470"/>
    </location>
</feature>
<keyword evidence="4 7" id="KW-0863">Zinc-finger</keyword>
<dbReference type="PANTHER" id="PTHR24394">
    <property type="entry name" value="ZINC FINGER PROTEIN"/>
    <property type="match status" value="1"/>
</dbReference>
<feature type="compositionally biased region" description="Polar residues" evidence="8">
    <location>
        <begin position="148"/>
        <end position="162"/>
    </location>
</feature>
<keyword evidence="6" id="KW-0539">Nucleus</keyword>
<dbReference type="Proteomes" id="UP001153292">
    <property type="component" value="Chromosome 29"/>
</dbReference>
<evidence type="ECO:0000256" key="1">
    <source>
        <dbReference type="ARBA" id="ARBA00004123"/>
    </source>
</evidence>
<feature type="region of interest" description="Disordered" evidence="8">
    <location>
        <begin position="1"/>
        <end position="20"/>
    </location>
</feature>
<keyword evidence="5" id="KW-0862">Zinc</keyword>
<evidence type="ECO:0000256" key="7">
    <source>
        <dbReference type="PROSITE-ProRule" id="PRU00042"/>
    </source>
</evidence>
<accession>A0ABN8B9T2</accession>
<dbReference type="SUPFAM" id="SSF57667">
    <property type="entry name" value="beta-beta-alpha zinc fingers"/>
    <property type="match status" value="4"/>
</dbReference>
<evidence type="ECO:0000313" key="11">
    <source>
        <dbReference type="Proteomes" id="UP001153292"/>
    </source>
</evidence>
<protein>
    <recommendedName>
        <fullName evidence="9">C2H2-type domain-containing protein</fullName>
    </recommendedName>
</protein>
<keyword evidence="11" id="KW-1185">Reference proteome</keyword>
<feature type="domain" description="C2H2-type" evidence="9">
    <location>
        <begin position="524"/>
        <end position="551"/>
    </location>
</feature>
<feature type="domain" description="C2H2-type" evidence="9">
    <location>
        <begin position="555"/>
        <end position="582"/>
    </location>
</feature>
<evidence type="ECO:0000256" key="5">
    <source>
        <dbReference type="ARBA" id="ARBA00022833"/>
    </source>
</evidence>
<dbReference type="PROSITE" id="PS00028">
    <property type="entry name" value="ZINC_FINGER_C2H2_1"/>
    <property type="match status" value="8"/>
</dbReference>
<feature type="domain" description="C2H2-type" evidence="9">
    <location>
        <begin position="497"/>
        <end position="524"/>
    </location>
</feature>
<dbReference type="PANTHER" id="PTHR24394:SF29">
    <property type="entry name" value="MYONEURIN"/>
    <property type="match status" value="1"/>
</dbReference>
<feature type="domain" description="C2H2-type" evidence="9">
    <location>
        <begin position="643"/>
        <end position="671"/>
    </location>
</feature>
<evidence type="ECO:0000256" key="3">
    <source>
        <dbReference type="ARBA" id="ARBA00022737"/>
    </source>
</evidence>
<dbReference type="Pfam" id="PF00096">
    <property type="entry name" value="zf-C2H2"/>
    <property type="match status" value="4"/>
</dbReference>
<feature type="compositionally biased region" description="Polar residues" evidence="8">
    <location>
        <begin position="234"/>
        <end position="257"/>
    </location>
</feature>
<organism evidence="10 11">
    <name type="scientific">Chilo suppressalis</name>
    <name type="common">Asiatic rice borer moth</name>
    <dbReference type="NCBI Taxonomy" id="168631"/>
    <lineage>
        <taxon>Eukaryota</taxon>
        <taxon>Metazoa</taxon>
        <taxon>Ecdysozoa</taxon>
        <taxon>Arthropoda</taxon>
        <taxon>Hexapoda</taxon>
        <taxon>Insecta</taxon>
        <taxon>Pterygota</taxon>
        <taxon>Neoptera</taxon>
        <taxon>Endopterygota</taxon>
        <taxon>Lepidoptera</taxon>
        <taxon>Glossata</taxon>
        <taxon>Ditrysia</taxon>
        <taxon>Pyraloidea</taxon>
        <taxon>Crambidae</taxon>
        <taxon>Crambinae</taxon>
        <taxon>Chilo</taxon>
    </lineage>
</organism>
<evidence type="ECO:0000256" key="4">
    <source>
        <dbReference type="ARBA" id="ARBA00022771"/>
    </source>
</evidence>
<dbReference type="EMBL" id="OU963922">
    <property type="protein sequence ID" value="CAH0404417.1"/>
    <property type="molecule type" value="Genomic_DNA"/>
</dbReference>
<evidence type="ECO:0000313" key="10">
    <source>
        <dbReference type="EMBL" id="CAH0404417.1"/>
    </source>
</evidence>
<evidence type="ECO:0000256" key="8">
    <source>
        <dbReference type="SAM" id="MobiDB-lite"/>
    </source>
</evidence>
<dbReference type="SMART" id="SM00355">
    <property type="entry name" value="ZnF_C2H2"/>
    <property type="match status" value="9"/>
</dbReference>
<keyword evidence="2" id="KW-0479">Metal-binding</keyword>